<dbReference type="Gene3D" id="3.40.390.10">
    <property type="entry name" value="Collagenase (Catalytic Domain)"/>
    <property type="match status" value="1"/>
</dbReference>
<protein>
    <submittedName>
        <fullName evidence="12">ADAM metallopeptidase domain 33</fullName>
    </submittedName>
</protein>
<keyword evidence="8" id="KW-0862">Zinc</keyword>
<feature type="domain" description="Peptidase M12B" evidence="11">
    <location>
        <begin position="209"/>
        <end position="410"/>
    </location>
</feature>
<dbReference type="PROSITE" id="PS01186">
    <property type="entry name" value="EGF_2"/>
    <property type="match status" value="1"/>
</dbReference>
<evidence type="ECO:0000256" key="1">
    <source>
        <dbReference type="ARBA" id="ARBA00004479"/>
    </source>
</evidence>
<dbReference type="InterPro" id="IPR036436">
    <property type="entry name" value="Disintegrin_dom_sf"/>
</dbReference>
<feature type="domain" description="EGF-like" evidence="9">
    <location>
        <begin position="650"/>
        <end position="682"/>
    </location>
</feature>
<evidence type="ECO:0000256" key="5">
    <source>
        <dbReference type="ARBA" id="ARBA00023157"/>
    </source>
</evidence>
<dbReference type="Gene3D" id="4.10.70.10">
    <property type="entry name" value="Disintegrin domain"/>
    <property type="match status" value="1"/>
</dbReference>
<dbReference type="Gene3D" id="2.60.120.260">
    <property type="entry name" value="Galactose-binding domain-like"/>
    <property type="match status" value="1"/>
</dbReference>
<dbReference type="InterPro" id="IPR024079">
    <property type="entry name" value="MetalloPept_cat_dom_sf"/>
</dbReference>
<dbReference type="SMART" id="SM00608">
    <property type="entry name" value="ACR"/>
    <property type="match status" value="1"/>
</dbReference>
<dbReference type="InterPro" id="IPR001590">
    <property type="entry name" value="Peptidase_M12B"/>
</dbReference>
<comment type="caution">
    <text evidence="7">Lacks conserved residue(s) required for the propagation of feature annotation.</text>
</comment>
<dbReference type="FunFam" id="4.10.70.10:FF:000001">
    <property type="entry name" value="Disintegrin and metalloproteinase domain-containing protein 22"/>
    <property type="match status" value="1"/>
</dbReference>
<dbReference type="Pfam" id="PF01421">
    <property type="entry name" value="Reprolysin"/>
    <property type="match status" value="1"/>
</dbReference>
<proteinExistence type="predicted"/>
<dbReference type="Proteomes" id="UP000694391">
    <property type="component" value="Unplaced"/>
</dbReference>
<dbReference type="InterPro" id="IPR018358">
    <property type="entry name" value="Disintegrin_CS"/>
</dbReference>
<evidence type="ECO:0000256" key="7">
    <source>
        <dbReference type="PROSITE-ProRule" id="PRU00076"/>
    </source>
</evidence>
<evidence type="ECO:0000256" key="2">
    <source>
        <dbReference type="ARBA" id="ARBA00022692"/>
    </source>
</evidence>
<evidence type="ECO:0000256" key="3">
    <source>
        <dbReference type="ARBA" id="ARBA00022989"/>
    </source>
</evidence>
<reference evidence="12" key="2">
    <citation type="submission" date="2025-09" db="UniProtKB">
        <authorList>
            <consortium name="Ensembl"/>
        </authorList>
    </citation>
    <scope>IDENTIFICATION</scope>
</reference>
<feature type="disulfide bond" evidence="6">
    <location>
        <begin position="476"/>
        <end position="496"/>
    </location>
</feature>
<accession>A0A8C0JME2</accession>
<dbReference type="CDD" id="cd04269">
    <property type="entry name" value="ZnMc_adamalysin_II_like"/>
    <property type="match status" value="1"/>
</dbReference>
<dbReference type="SMART" id="SM00050">
    <property type="entry name" value="DISIN"/>
    <property type="match status" value="1"/>
</dbReference>
<dbReference type="FunFam" id="3.40.390.10:FF:000002">
    <property type="entry name" value="Disintegrin and metalloproteinase domain-containing protein 22"/>
    <property type="match status" value="1"/>
</dbReference>
<dbReference type="InterPro" id="IPR001762">
    <property type="entry name" value="Disintegrin_dom"/>
</dbReference>
<name>A0A8C0JME2_CANLU</name>
<feature type="disulfide bond" evidence="7">
    <location>
        <begin position="672"/>
        <end position="681"/>
    </location>
</feature>
<dbReference type="PROSITE" id="PS50214">
    <property type="entry name" value="DISINTEGRIN_2"/>
    <property type="match status" value="1"/>
</dbReference>
<evidence type="ECO:0000259" key="10">
    <source>
        <dbReference type="PROSITE" id="PS50214"/>
    </source>
</evidence>
<dbReference type="GO" id="GO:0006508">
    <property type="term" value="P:proteolysis"/>
    <property type="evidence" value="ECO:0007669"/>
    <property type="project" value="InterPro"/>
</dbReference>
<evidence type="ECO:0000256" key="8">
    <source>
        <dbReference type="PROSITE-ProRule" id="PRU00276"/>
    </source>
</evidence>
<dbReference type="InterPro" id="IPR034027">
    <property type="entry name" value="Reprolysin_adamalysin"/>
</dbReference>
<dbReference type="GO" id="GO:0016020">
    <property type="term" value="C:membrane"/>
    <property type="evidence" value="ECO:0007669"/>
    <property type="project" value="UniProtKB-SubCell"/>
</dbReference>
<keyword evidence="8" id="KW-0479">Metal-binding</keyword>
<feature type="active site" evidence="8">
    <location>
        <position position="347"/>
    </location>
</feature>
<dbReference type="Ensembl" id="ENSCAFT00020003338.1">
    <property type="protein sequence ID" value="ENSCAFP00020002890.1"/>
    <property type="gene ID" value="ENSCAFG00020001938.1"/>
</dbReference>
<feature type="binding site" evidence="8">
    <location>
        <position position="350"/>
    </location>
    <ligand>
        <name>Zn(2+)</name>
        <dbReference type="ChEBI" id="CHEBI:29105"/>
        <note>catalytic</note>
    </ligand>
</feature>
<feature type="binding site" evidence="8">
    <location>
        <position position="356"/>
    </location>
    <ligand>
        <name>Zn(2+)</name>
        <dbReference type="ChEBI" id="CHEBI:29105"/>
        <note>catalytic</note>
    </ligand>
</feature>
<dbReference type="InterPro" id="IPR002870">
    <property type="entry name" value="Peptidase_M12B_N"/>
</dbReference>
<feature type="domain" description="Disintegrin" evidence="10">
    <location>
        <begin position="418"/>
        <end position="504"/>
    </location>
</feature>
<dbReference type="SUPFAM" id="SSF57552">
    <property type="entry name" value="Blood coagulation inhibitor (disintegrin)"/>
    <property type="match status" value="1"/>
</dbReference>
<reference evidence="12" key="1">
    <citation type="submission" date="2025-08" db="UniProtKB">
        <authorList>
            <consortium name="Ensembl"/>
        </authorList>
    </citation>
    <scope>IDENTIFICATION</scope>
</reference>
<dbReference type="GO" id="GO:0046872">
    <property type="term" value="F:metal ion binding"/>
    <property type="evidence" value="ECO:0007669"/>
    <property type="project" value="UniProtKB-KW"/>
</dbReference>
<keyword evidence="13" id="KW-1185">Reference proteome</keyword>
<organism evidence="12 13">
    <name type="scientific">Canis lupus dingo</name>
    <name type="common">dingo</name>
    <dbReference type="NCBI Taxonomy" id="286419"/>
    <lineage>
        <taxon>Eukaryota</taxon>
        <taxon>Metazoa</taxon>
        <taxon>Chordata</taxon>
        <taxon>Craniata</taxon>
        <taxon>Vertebrata</taxon>
        <taxon>Euteleostomi</taxon>
        <taxon>Mammalia</taxon>
        <taxon>Eutheria</taxon>
        <taxon>Laurasiatheria</taxon>
        <taxon>Carnivora</taxon>
        <taxon>Caniformia</taxon>
        <taxon>Canidae</taxon>
        <taxon>Canis</taxon>
    </lineage>
</organism>
<evidence type="ECO:0000256" key="4">
    <source>
        <dbReference type="ARBA" id="ARBA00023136"/>
    </source>
</evidence>
<dbReference type="Pfam" id="PF01562">
    <property type="entry name" value="Pep_M12B_propep"/>
    <property type="match status" value="1"/>
</dbReference>
<dbReference type="PANTHER" id="PTHR11905">
    <property type="entry name" value="ADAM A DISINTEGRIN AND METALLOPROTEASE DOMAIN"/>
    <property type="match status" value="1"/>
</dbReference>
<sequence>MAVVRTKTVLSLGLYLSACSLPHTCPYPPWQMGSLLLLASCALPYLPTPHPIWPLSPALLLAQVSKLDTGLVAVEAKGQELLLELEKNHRLLAPGYTETHYNPDGQPVVLVPNHTDHCHYHGHVRGFPDSWVVFSTCSGMRGLITLGCNASYYVHPWSAGDSEDFITHKMFQTQQLGRSRLHAGSPTSLPLRVTLASPQERREVRKSPKFLELYIVADHTLFLTQHRNLNHTKQRLLEVANYVDQILRTLDIQVALTGLEVWTEQDQSRVSPDANATLWAFLQWRRGLWARRPHDSAQLLTWVGRAFRGATVGLAPIEGMCRAESSGGVSTDHSELPIGAAATMAHEIGHSLGLGHDPEGCCVEAAAEQGGCVMAAATGHPFPRVFSACSRRQLRAFFRKGGGACLSNAPDSRLLVPRARCGNGLVEEGEECDCGASQECQDACCLAHNCSLRAGAQCSHGDCCARCLLKPAGVPCRRAVGDCDLPEFCTGASPYCPPDIYLLDGSPCASGRGYCWDGACPTLEEQCQQLWGPGSSPAPELCFQIVNSAGDAHGNCGQDGKGGFVPCAPRDAQCGKLQCLGGEQHPLPPHTVPVDSSVGLGREEVTCRGVFLLPGVQLDLLDLGLVEPGTPCGPRMVCQNRRCQNTTFLELEQCLTTCHGHGVCNSNKNCHCAPGWAPPSCDKPGFGGSVDSGPMQPESMSMGHKWGGTGVVYLLRTQMGSCLLPPSRWAPLLSIQHPGTLRPRAPPCPTLPQGLLPMVTIFVPHPLLQTWRTLPEPRSHLEKPLPCCSACNHKVGGALPTSPTHLCDGCPLVLSPIPYSEVSELGLLCK</sequence>
<dbReference type="Pfam" id="PF00200">
    <property type="entry name" value="Disintegrin"/>
    <property type="match status" value="1"/>
</dbReference>
<dbReference type="SUPFAM" id="SSF55486">
    <property type="entry name" value="Metalloproteases ('zincins'), catalytic domain"/>
    <property type="match status" value="1"/>
</dbReference>
<evidence type="ECO:0000259" key="9">
    <source>
        <dbReference type="PROSITE" id="PS50026"/>
    </source>
</evidence>
<dbReference type="GeneTree" id="ENSGT00940000158971"/>
<feature type="disulfide bond" evidence="7">
    <location>
        <begin position="654"/>
        <end position="664"/>
    </location>
</feature>
<evidence type="ECO:0000313" key="12">
    <source>
        <dbReference type="Ensembl" id="ENSCAFP00020002890.1"/>
    </source>
</evidence>
<evidence type="ECO:0000259" key="11">
    <source>
        <dbReference type="PROSITE" id="PS50215"/>
    </source>
</evidence>
<evidence type="ECO:0000313" key="13">
    <source>
        <dbReference type="Proteomes" id="UP000694391"/>
    </source>
</evidence>
<comment type="subcellular location">
    <subcellularLocation>
        <location evidence="1">Membrane</location>
        <topology evidence="1">Single-pass type I membrane protein</topology>
    </subcellularLocation>
</comment>
<dbReference type="GO" id="GO:0004222">
    <property type="term" value="F:metalloendopeptidase activity"/>
    <property type="evidence" value="ECO:0007669"/>
    <property type="project" value="InterPro"/>
</dbReference>
<keyword evidence="7" id="KW-0245">EGF-like domain</keyword>
<keyword evidence="5 7" id="KW-1015">Disulfide bond</keyword>
<feature type="binding site" evidence="8">
    <location>
        <position position="346"/>
    </location>
    <ligand>
        <name>Zn(2+)</name>
        <dbReference type="ChEBI" id="CHEBI:29105"/>
        <note>catalytic</note>
    </ligand>
</feature>
<dbReference type="Pfam" id="PF08516">
    <property type="entry name" value="ADAM_CR"/>
    <property type="match status" value="1"/>
</dbReference>
<dbReference type="PROSITE" id="PS00427">
    <property type="entry name" value="DISINTEGRIN_1"/>
    <property type="match status" value="1"/>
</dbReference>
<dbReference type="AlphaFoldDB" id="A0A8C0JME2"/>
<dbReference type="PROSITE" id="PS50215">
    <property type="entry name" value="ADAM_MEPRO"/>
    <property type="match status" value="1"/>
</dbReference>
<evidence type="ECO:0000256" key="6">
    <source>
        <dbReference type="PROSITE-ProRule" id="PRU00068"/>
    </source>
</evidence>
<keyword evidence="2" id="KW-0812">Transmembrane</keyword>
<keyword evidence="4" id="KW-0472">Membrane</keyword>
<keyword evidence="3" id="KW-1133">Transmembrane helix</keyword>
<dbReference type="InterPro" id="IPR006586">
    <property type="entry name" value="ADAM_Cys-rich"/>
</dbReference>
<dbReference type="PANTHER" id="PTHR11905:SF38">
    <property type="entry name" value="DISINTEGRIN AND METALLOPROTEINASE DOMAIN-CONTAINING PROTEIN 33"/>
    <property type="match status" value="1"/>
</dbReference>
<dbReference type="PROSITE" id="PS50026">
    <property type="entry name" value="EGF_3"/>
    <property type="match status" value="1"/>
</dbReference>
<dbReference type="InterPro" id="IPR000742">
    <property type="entry name" value="EGF"/>
</dbReference>